<evidence type="ECO:0000256" key="5">
    <source>
        <dbReference type="ARBA" id="ARBA00023315"/>
    </source>
</evidence>
<organism evidence="7 8">
    <name type="scientific">Porphyromonas circumdentaria</name>
    <dbReference type="NCBI Taxonomy" id="29524"/>
    <lineage>
        <taxon>Bacteria</taxon>
        <taxon>Pseudomonadati</taxon>
        <taxon>Bacteroidota</taxon>
        <taxon>Bacteroidia</taxon>
        <taxon>Bacteroidales</taxon>
        <taxon>Porphyromonadaceae</taxon>
        <taxon>Porphyromonas</taxon>
    </lineage>
</organism>
<dbReference type="InterPro" id="IPR037157">
    <property type="entry name" value="Acetyltransf_C_sf"/>
</dbReference>
<dbReference type="NCBIfam" id="TIGR01852">
    <property type="entry name" value="lipid_A_lpxA"/>
    <property type="match status" value="1"/>
</dbReference>
<keyword evidence="3 7" id="KW-0808">Transferase</keyword>
<dbReference type="Proteomes" id="UP000190121">
    <property type="component" value="Unassembled WGS sequence"/>
</dbReference>
<evidence type="ECO:0000313" key="8">
    <source>
        <dbReference type="Proteomes" id="UP000190121"/>
    </source>
</evidence>
<dbReference type="EMBL" id="FUXE01000010">
    <property type="protein sequence ID" value="SJZ77560.1"/>
    <property type="molecule type" value="Genomic_DNA"/>
</dbReference>
<dbReference type="PIRSF" id="PIRSF000456">
    <property type="entry name" value="UDP-GlcNAc_acltr"/>
    <property type="match status" value="1"/>
</dbReference>
<evidence type="ECO:0000256" key="4">
    <source>
        <dbReference type="ARBA" id="ARBA00023098"/>
    </source>
</evidence>
<feature type="domain" description="UDP N-acetylglucosamine O-acyltransferase C-terminal" evidence="6">
    <location>
        <begin position="178"/>
        <end position="259"/>
    </location>
</feature>
<keyword evidence="2" id="KW-0441">Lipid A biosynthesis</keyword>
<dbReference type="NCBIfam" id="NF003657">
    <property type="entry name" value="PRK05289.1"/>
    <property type="match status" value="1"/>
</dbReference>
<evidence type="ECO:0000256" key="3">
    <source>
        <dbReference type="ARBA" id="ARBA00022679"/>
    </source>
</evidence>
<evidence type="ECO:0000259" key="6">
    <source>
        <dbReference type="Pfam" id="PF13720"/>
    </source>
</evidence>
<protein>
    <submittedName>
        <fullName evidence="7">Acyl-[acyl-carrier-protein]--UDP-N-acetylglucosamine O-acyltransferase</fullName>
    </submittedName>
</protein>
<keyword evidence="4" id="KW-0443">Lipid metabolism</keyword>
<dbReference type="PANTHER" id="PTHR43480">
    <property type="entry name" value="ACYL-[ACYL-CARRIER-PROTEIN]--UDP-N-ACETYLGLUCOSAMINE O-ACYLTRANSFERASE"/>
    <property type="match status" value="1"/>
</dbReference>
<dbReference type="Pfam" id="PF00132">
    <property type="entry name" value="Hexapep"/>
    <property type="match status" value="1"/>
</dbReference>
<dbReference type="InterPro" id="IPR010137">
    <property type="entry name" value="Lipid_A_LpxA"/>
</dbReference>
<evidence type="ECO:0000313" key="7">
    <source>
        <dbReference type="EMBL" id="SJZ77560.1"/>
    </source>
</evidence>
<gene>
    <name evidence="7" type="ORF">SAMN02745171_01091</name>
</gene>
<evidence type="ECO:0000256" key="2">
    <source>
        <dbReference type="ARBA" id="ARBA00022556"/>
    </source>
</evidence>
<name>A0A1T4NE67_9PORP</name>
<dbReference type="Pfam" id="PF13720">
    <property type="entry name" value="Acetyltransf_11"/>
    <property type="match status" value="1"/>
</dbReference>
<dbReference type="Gene3D" id="2.160.10.10">
    <property type="entry name" value="Hexapeptide repeat proteins"/>
    <property type="match status" value="1"/>
</dbReference>
<dbReference type="InterPro" id="IPR001451">
    <property type="entry name" value="Hexapep"/>
</dbReference>
<dbReference type="OrthoDB" id="9807278at2"/>
<dbReference type="AlphaFoldDB" id="A0A1T4NE67"/>
<dbReference type="RefSeq" id="WP_078737009.1">
    <property type="nucleotide sequence ID" value="NZ_FUXE01000010.1"/>
</dbReference>
<dbReference type="CDD" id="cd03351">
    <property type="entry name" value="LbH_UDP-GlcNAc_AT"/>
    <property type="match status" value="1"/>
</dbReference>
<dbReference type="SUPFAM" id="SSF51161">
    <property type="entry name" value="Trimeric LpxA-like enzymes"/>
    <property type="match status" value="1"/>
</dbReference>
<dbReference type="GO" id="GO:0016020">
    <property type="term" value="C:membrane"/>
    <property type="evidence" value="ECO:0007669"/>
    <property type="project" value="GOC"/>
</dbReference>
<keyword evidence="8" id="KW-1185">Reference proteome</keyword>
<dbReference type="InterPro" id="IPR029098">
    <property type="entry name" value="Acetyltransf_C"/>
</dbReference>
<dbReference type="STRING" id="29524.SAMN02745171_01091"/>
<sequence length="264" mass="28963">MTQETFIHPQALVHSKAQIGQGAYIDAFSIVEENTEIGDNTILHPHSIVRSGSRIGNHCNIHPGAVIGGIPQDLKFKNEETLAIIGDKTTVREYATVNRGTASRGFTKVGDECLLMAYSHVAHDCVLNNNIIIGNATQIAGEVLIDDFAILSGGVLVHQFVNISQHVMIQGGSKVTKDIPPYIIIGRDPIAYCGINIVGLRRRGFTDKQIFLIGDIYRTLYLKGLNNTDALNTIALEYPSSDERDLILNFIKNSQRGIVRSNLE</sequence>
<accession>A0A1T4NE67</accession>
<dbReference type="PANTHER" id="PTHR43480:SF1">
    <property type="entry name" value="ACYL-[ACYL-CARRIER-PROTEIN]--UDP-N-ACETYLGLUCOSAMINE O-ACYLTRANSFERASE, MITOCHONDRIAL-RELATED"/>
    <property type="match status" value="1"/>
</dbReference>
<dbReference type="Gene3D" id="1.20.1180.10">
    <property type="entry name" value="Udp N-acetylglucosamine O-acyltransferase, C-terminal domain"/>
    <property type="match status" value="1"/>
</dbReference>
<dbReference type="GO" id="GO:0008780">
    <property type="term" value="F:acyl-[acyl-carrier-protein]-UDP-N-acetylglucosamine O-acyltransferase activity"/>
    <property type="evidence" value="ECO:0007669"/>
    <property type="project" value="InterPro"/>
</dbReference>
<keyword evidence="1" id="KW-0444">Lipid biosynthesis</keyword>
<evidence type="ECO:0000256" key="1">
    <source>
        <dbReference type="ARBA" id="ARBA00022516"/>
    </source>
</evidence>
<reference evidence="8" key="1">
    <citation type="submission" date="2017-02" db="EMBL/GenBank/DDBJ databases">
        <authorList>
            <person name="Varghese N."/>
            <person name="Submissions S."/>
        </authorList>
    </citation>
    <scope>NUCLEOTIDE SEQUENCE [LARGE SCALE GENOMIC DNA]</scope>
    <source>
        <strain evidence="8">ATCC 51356</strain>
    </source>
</reference>
<dbReference type="GO" id="GO:0009245">
    <property type="term" value="P:lipid A biosynthetic process"/>
    <property type="evidence" value="ECO:0007669"/>
    <property type="project" value="UniProtKB-KW"/>
</dbReference>
<keyword evidence="5 7" id="KW-0012">Acyltransferase</keyword>
<proteinExistence type="predicted"/>
<dbReference type="InterPro" id="IPR011004">
    <property type="entry name" value="Trimer_LpxA-like_sf"/>
</dbReference>